<protein>
    <submittedName>
        <fullName evidence="1">Uncharacterized protein</fullName>
    </submittedName>
</protein>
<gene>
    <name evidence="1" type="ORF">GCM10012287_12160</name>
</gene>
<proteinExistence type="predicted"/>
<keyword evidence="2" id="KW-1185">Reference proteome</keyword>
<dbReference type="Proteomes" id="UP000631535">
    <property type="component" value="Unassembled WGS sequence"/>
</dbReference>
<organism evidence="1 2">
    <name type="scientific">Streptomyces daqingensis</name>
    <dbReference type="NCBI Taxonomy" id="1472640"/>
    <lineage>
        <taxon>Bacteria</taxon>
        <taxon>Bacillati</taxon>
        <taxon>Actinomycetota</taxon>
        <taxon>Actinomycetes</taxon>
        <taxon>Kitasatosporales</taxon>
        <taxon>Streptomycetaceae</taxon>
        <taxon>Streptomyces</taxon>
    </lineage>
</organism>
<sequence length="234" mass="25316">MASTATVDHRALDGTAYRLASALDLELPATSVAEVTVGGRLLELTAGPARLGEDIAASLGITEFESELSFQGGTLRTAVKSEYDAQTKTVEKPMLVVWQGKRFSLVTRLYRLSLRDVLGMLRTLNIAEHDEGIALAPERAAGSRFARPASVIKEVPGVGLVEMSRVTAEHTAQLPPWKGVQVESGELYRDTLSDGSPFFVLSSRDVWATVVPLADTDVERVPDRVGRLTLRLAD</sequence>
<dbReference type="EMBL" id="BMMP01000003">
    <property type="protein sequence ID" value="GGO45093.1"/>
    <property type="molecule type" value="Genomic_DNA"/>
</dbReference>
<comment type="caution">
    <text evidence="1">The sequence shown here is derived from an EMBL/GenBank/DDBJ whole genome shotgun (WGS) entry which is preliminary data.</text>
</comment>
<accession>A0ABQ2M2A8</accession>
<reference evidence="2" key="1">
    <citation type="journal article" date="2019" name="Int. J. Syst. Evol. Microbiol.">
        <title>The Global Catalogue of Microorganisms (GCM) 10K type strain sequencing project: providing services to taxonomists for standard genome sequencing and annotation.</title>
        <authorList>
            <consortium name="The Broad Institute Genomics Platform"/>
            <consortium name="The Broad Institute Genome Sequencing Center for Infectious Disease"/>
            <person name="Wu L."/>
            <person name="Ma J."/>
        </authorList>
    </citation>
    <scope>NUCLEOTIDE SEQUENCE [LARGE SCALE GENOMIC DNA]</scope>
    <source>
        <strain evidence="2">CGMCC 4.7178</strain>
    </source>
</reference>
<evidence type="ECO:0000313" key="1">
    <source>
        <dbReference type="EMBL" id="GGO45093.1"/>
    </source>
</evidence>
<evidence type="ECO:0000313" key="2">
    <source>
        <dbReference type="Proteomes" id="UP000631535"/>
    </source>
</evidence>
<dbReference type="RefSeq" id="WP_189036021.1">
    <property type="nucleotide sequence ID" value="NZ_BMMP01000003.1"/>
</dbReference>
<name>A0ABQ2M2A8_9ACTN</name>